<evidence type="ECO:0000313" key="2">
    <source>
        <dbReference type="Proteomes" id="UP000012317"/>
    </source>
</evidence>
<reference evidence="1 2" key="1">
    <citation type="journal article" date="2014" name="Genome Biol. Evol.">
        <title>Extensive gene acquisition in the extremely psychrophilic bacterial species Psychroflexus torquis and the link to sea-ice ecosystem specialism.</title>
        <authorList>
            <person name="Feng S."/>
            <person name="Powell S.M."/>
            <person name="Wilson R."/>
            <person name="Bowman J.P."/>
        </authorList>
    </citation>
    <scope>NUCLEOTIDE SEQUENCE [LARGE SCALE GENOMIC DNA]</scope>
    <source>
        <strain evidence="1 2">ACAM 44</strain>
    </source>
</reference>
<evidence type="ECO:0008006" key="3">
    <source>
        <dbReference type="Google" id="ProtNLM"/>
    </source>
</evidence>
<dbReference type="eggNOG" id="ENOG50349B2">
    <property type="taxonomic scope" value="Bacteria"/>
</dbReference>
<dbReference type="SUPFAM" id="SSF56925">
    <property type="entry name" value="OMPA-like"/>
    <property type="match status" value="1"/>
</dbReference>
<keyword evidence="2" id="KW-1185">Reference proteome</keyword>
<name>N1WYZ9_9FLAO</name>
<sequence length="223" mass="26177">MNCSKNRKLILNLNSYGWVLCLFLVFTNFSNAQSTKGFEAKQWYVESQIGLSYLWSDLAIVDNSLSLEQEPTFENAIKLQMLFNINYSLARNFFVGFNVGVGYLDYEIKESNQQVNFSNYQFGTYFRYYLEITPMISVFTQVGANQNFLESNRFESNSYINAYNDIGLTLKLVENWWLSFTFRDLVYFYSSDPNFEDRSDFGFSNPLRNFAKFPVFGVQYQLD</sequence>
<gene>
    <name evidence="1" type="ORF">pgond44_01443</name>
</gene>
<protein>
    <recommendedName>
        <fullName evidence="3">Outer membrane protein beta-barrel domain-containing protein</fullName>
    </recommendedName>
</protein>
<dbReference type="Proteomes" id="UP000012317">
    <property type="component" value="Unassembled WGS sequence"/>
</dbReference>
<dbReference type="EMBL" id="APLF01000002">
    <property type="protein sequence ID" value="EMY82324.1"/>
    <property type="molecule type" value="Genomic_DNA"/>
</dbReference>
<organism evidence="1 2">
    <name type="scientific">Psychroflexus gondwanensis ACAM 44</name>
    <dbReference type="NCBI Taxonomy" id="1189619"/>
    <lineage>
        <taxon>Bacteria</taxon>
        <taxon>Pseudomonadati</taxon>
        <taxon>Bacteroidota</taxon>
        <taxon>Flavobacteriia</taxon>
        <taxon>Flavobacteriales</taxon>
        <taxon>Flavobacteriaceae</taxon>
        <taxon>Psychroflexus</taxon>
    </lineage>
</organism>
<evidence type="ECO:0000313" key="1">
    <source>
        <dbReference type="EMBL" id="EMY82324.1"/>
    </source>
</evidence>
<accession>N1WYZ9</accession>
<dbReference type="InterPro" id="IPR011250">
    <property type="entry name" value="OMP/PagP_B-barrel"/>
</dbReference>
<dbReference type="RefSeq" id="WP_003435321.1">
    <property type="nucleotide sequence ID" value="NZ_APLF01000002.1"/>
</dbReference>
<proteinExistence type="predicted"/>
<comment type="caution">
    <text evidence="1">The sequence shown here is derived from an EMBL/GenBank/DDBJ whole genome shotgun (WGS) entry which is preliminary data.</text>
</comment>
<dbReference type="AlphaFoldDB" id="N1WYZ9"/>